<dbReference type="Proteomes" id="UP000199322">
    <property type="component" value="Unassembled WGS sequence"/>
</dbReference>
<dbReference type="InterPro" id="IPR008991">
    <property type="entry name" value="Translation_prot_SH3-like_sf"/>
</dbReference>
<evidence type="ECO:0000313" key="9">
    <source>
        <dbReference type="EMBL" id="SDB99511.1"/>
    </source>
</evidence>
<keyword evidence="4 5" id="KW-0804">Transcription</keyword>
<evidence type="ECO:0000256" key="2">
    <source>
        <dbReference type="ARBA" id="ARBA00022814"/>
    </source>
</evidence>
<comment type="function">
    <text evidence="5 6">Participates in transcription elongation, termination and antitermination.</text>
</comment>
<dbReference type="CDD" id="cd06091">
    <property type="entry name" value="KOW_NusG"/>
    <property type="match status" value="1"/>
</dbReference>
<evidence type="ECO:0000256" key="5">
    <source>
        <dbReference type="HAMAP-Rule" id="MF_00948"/>
    </source>
</evidence>
<evidence type="ECO:0000313" key="11">
    <source>
        <dbReference type="Proteomes" id="UP000199322"/>
    </source>
</evidence>
<dbReference type="Pfam" id="PF18298">
    <property type="entry name" value="NusG_add"/>
    <property type="match status" value="1"/>
</dbReference>
<proteinExistence type="inferred from homology"/>
<dbReference type="InterPro" id="IPR005824">
    <property type="entry name" value="KOW"/>
</dbReference>
<evidence type="ECO:0000256" key="3">
    <source>
        <dbReference type="ARBA" id="ARBA00023015"/>
    </source>
</evidence>
<dbReference type="SMART" id="SM00738">
    <property type="entry name" value="NGN"/>
    <property type="match status" value="1"/>
</dbReference>
<evidence type="ECO:0000256" key="4">
    <source>
        <dbReference type="ARBA" id="ARBA00023163"/>
    </source>
</evidence>
<protein>
    <recommendedName>
        <fullName evidence="5 6">Transcription termination/antitermination protein NusG</fullName>
    </recommendedName>
</protein>
<keyword evidence="11" id="KW-1185">Reference proteome</keyword>
<dbReference type="InterPro" id="IPR014722">
    <property type="entry name" value="Rib_uL2_dom2"/>
</dbReference>
<dbReference type="PANTHER" id="PTHR30265">
    <property type="entry name" value="RHO-INTERACTING TRANSCRIPTION TERMINATION FACTOR NUSG"/>
    <property type="match status" value="1"/>
</dbReference>
<feature type="domain" description="KOW" evidence="8">
    <location>
        <begin position="299"/>
        <end position="326"/>
    </location>
</feature>
<evidence type="ECO:0000256" key="1">
    <source>
        <dbReference type="ARBA" id="ARBA00022472"/>
    </source>
</evidence>
<dbReference type="STRING" id="28234.SAMN04488588_0185"/>
<dbReference type="OrthoDB" id="9809075at2"/>
<dbReference type="InterPro" id="IPR036735">
    <property type="entry name" value="NGN_dom_sf"/>
</dbReference>
<dbReference type="GO" id="GO:0031564">
    <property type="term" value="P:transcription antitermination"/>
    <property type="evidence" value="ECO:0007669"/>
    <property type="project" value="UniProtKB-UniRule"/>
</dbReference>
<evidence type="ECO:0000313" key="10">
    <source>
        <dbReference type="EMBL" id="TGG89030.1"/>
    </source>
</evidence>
<dbReference type="SUPFAM" id="SSF50104">
    <property type="entry name" value="Translation proteins SH3-like domain"/>
    <property type="match status" value="1"/>
</dbReference>
<evidence type="ECO:0000259" key="7">
    <source>
        <dbReference type="SMART" id="SM00738"/>
    </source>
</evidence>
<evidence type="ECO:0000256" key="6">
    <source>
        <dbReference type="RuleBase" id="RU000538"/>
    </source>
</evidence>
<dbReference type="GO" id="GO:0032784">
    <property type="term" value="P:regulation of DNA-templated transcription elongation"/>
    <property type="evidence" value="ECO:0007669"/>
    <property type="project" value="InterPro"/>
</dbReference>
<dbReference type="GO" id="GO:0006353">
    <property type="term" value="P:DNA-templated transcription termination"/>
    <property type="evidence" value="ECO:0007669"/>
    <property type="project" value="UniProtKB-UniRule"/>
</dbReference>
<comment type="similarity">
    <text evidence="5 6">Belongs to the NusG family.</text>
</comment>
<dbReference type="SMART" id="SM00739">
    <property type="entry name" value="KOW"/>
    <property type="match status" value="1"/>
</dbReference>
<dbReference type="PANTHER" id="PTHR30265:SF2">
    <property type="entry name" value="TRANSCRIPTION TERMINATION_ANTITERMINATION PROTEIN NUSG"/>
    <property type="match status" value="1"/>
</dbReference>
<dbReference type="EMBL" id="SRME01000001">
    <property type="protein sequence ID" value="TGG89030.1"/>
    <property type="molecule type" value="Genomic_DNA"/>
</dbReference>
<dbReference type="InterPro" id="IPR006645">
    <property type="entry name" value="NGN-like_dom"/>
</dbReference>
<name>A0A1G6HZ67_9BACT</name>
<gene>
    <name evidence="5" type="primary">nusG</name>
    <name evidence="10" type="ORF">E4650_02220</name>
    <name evidence="9" type="ORF">SAMN04488588_0185</name>
</gene>
<reference evidence="9 11" key="1">
    <citation type="submission" date="2016-10" db="EMBL/GenBank/DDBJ databases">
        <authorList>
            <person name="de Groot N.N."/>
        </authorList>
    </citation>
    <scope>NUCLEOTIDE SEQUENCE [LARGE SCALE GENOMIC DNA]</scope>
    <source>
        <strain evidence="9 11">WG14</strain>
    </source>
</reference>
<reference evidence="10 12" key="2">
    <citation type="submission" date="2019-04" db="EMBL/GenBank/DDBJ databases">
        <title>Draft genome sequence data and analysis of a Fermenting Bacterium, Geotoga petraea strain HO-Geo1, isolated from heavy-oil petroleum reservoir in Russia.</title>
        <authorList>
            <person name="Grouzdev D.S."/>
            <person name="Semenova E.M."/>
            <person name="Sokolova D.S."/>
            <person name="Tourova T.P."/>
            <person name="Poltaraus A.B."/>
            <person name="Nazina T.N."/>
        </authorList>
    </citation>
    <scope>NUCLEOTIDE SEQUENCE [LARGE SCALE GENOMIC DNA]</scope>
    <source>
        <strain evidence="10 12">HO-Geo1</strain>
    </source>
</reference>
<feature type="domain" description="NusG-like N-terminal" evidence="7">
    <location>
        <begin position="2"/>
        <end position="282"/>
    </location>
</feature>
<dbReference type="Proteomes" id="UP000297288">
    <property type="component" value="Unassembled WGS sequence"/>
</dbReference>
<keyword evidence="3 5" id="KW-0805">Transcription regulation</keyword>
<dbReference type="SUPFAM" id="SSF82679">
    <property type="entry name" value="N-utilization substance G protein NusG, N-terminal domain"/>
    <property type="match status" value="2"/>
</dbReference>
<organism evidence="9 11">
    <name type="scientific">Geotoga petraea</name>
    <dbReference type="NCBI Taxonomy" id="28234"/>
    <lineage>
        <taxon>Bacteria</taxon>
        <taxon>Thermotogati</taxon>
        <taxon>Thermotogota</taxon>
        <taxon>Thermotogae</taxon>
        <taxon>Petrotogales</taxon>
        <taxon>Petrotogaceae</taxon>
        <taxon>Geotoga</taxon>
    </lineage>
</organism>
<evidence type="ECO:0000259" key="8">
    <source>
        <dbReference type="SMART" id="SM00739"/>
    </source>
</evidence>
<accession>A0A1G6HZ67</accession>
<sequence length="355" mass="40732">MRKEWYVLQAFSGMENKVKELIIEKSKVLDLDRYIGRIIVPEIEELDYSNRKVEKIFVSQDSTIYVKKGKDVKKGDIIAKNPETTIKHSGVIKEMKNYRRIIVETKGKKYSKTFLIPESAKVLSGLRIGKTVKPGMPFTNDGSYECDVEGEIGTVEKVKRIIVENSNSEEDVYIVPVKLFDSRTYKTGVEVSEGEAIASGKEFKSKSSGRVDIKDMPLRKEIRIIKTSRKKLFPGYIFIEMMHVKEVEKMIVNIPYVSSFLNVGGRPLKLKRKEIRVILRLIGEEEYDSAKPRKEIRTDYELGEHVKIISGPFEFFTGKIKSIDLEKQEVKVSVSMFGRETEVELGLTEIEKIVD</sequence>
<dbReference type="AlphaFoldDB" id="A0A1G6HZ67"/>
<dbReference type="GO" id="GO:0005829">
    <property type="term" value="C:cytosol"/>
    <property type="evidence" value="ECO:0007669"/>
    <property type="project" value="TreeGrafter"/>
</dbReference>
<dbReference type="Gene3D" id="3.30.70.940">
    <property type="entry name" value="NusG, N-terminal domain"/>
    <property type="match status" value="2"/>
</dbReference>
<dbReference type="GO" id="GO:0006354">
    <property type="term" value="P:DNA-templated transcription elongation"/>
    <property type="evidence" value="ECO:0007669"/>
    <property type="project" value="UniProtKB-UniRule"/>
</dbReference>
<evidence type="ECO:0000313" key="12">
    <source>
        <dbReference type="Proteomes" id="UP000297288"/>
    </source>
</evidence>
<dbReference type="RefSeq" id="WP_091401967.1">
    <property type="nucleotide sequence ID" value="NZ_FMYV01000001.1"/>
</dbReference>
<dbReference type="InterPro" id="IPR040473">
    <property type="entry name" value="NusG_add"/>
</dbReference>
<dbReference type="InterPro" id="IPR001062">
    <property type="entry name" value="Transcrpt_antiterm_NusG"/>
</dbReference>
<dbReference type="PRINTS" id="PR00338">
    <property type="entry name" value="NUSGTNSCPFCT"/>
</dbReference>
<keyword evidence="2 5" id="KW-0889">Transcription antitermination</keyword>
<dbReference type="Gene3D" id="2.30.30.30">
    <property type="match status" value="1"/>
</dbReference>
<dbReference type="Pfam" id="PF02357">
    <property type="entry name" value="NusG"/>
    <property type="match status" value="2"/>
</dbReference>
<dbReference type="HAMAP" id="MF_00948">
    <property type="entry name" value="NusG"/>
    <property type="match status" value="1"/>
</dbReference>
<dbReference type="InterPro" id="IPR043425">
    <property type="entry name" value="NusG-like"/>
</dbReference>
<keyword evidence="1 5" id="KW-0806">Transcription termination</keyword>
<dbReference type="EMBL" id="FMYV01000001">
    <property type="protein sequence ID" value="SDB99511.1"/>
    <property type="molecule type" value="Genomic_DNA"/>
</dbReference>